<dbReference type="Pfam" id="PF12771">
    <property type="entry name" value="SusD-like_2"/>
    <property type="match status" value="1"/>
</dbReference>
<proteinExistence type="predicted"/>
<dbReference type="RefSeq" id="WP_133583140.1">
    <property type="nucleotide sequence ID" value="NZ_SNYV01000011.1"/>
</dbReference>
<evidence type="ECO:0000313" key="2">
    <source>
        <dbReference type="Proteomes" id="UP000295292"/>
    </source>
</evidence>
<dbReference type="AlphaFoldDB" id="A0A4V3DE20"/>
<evidence type="ECO:0000313" key="1">
    <source>
        <dbReference type="EMBL" id="TDQ79339.1"/>
    </source>
</evidence>
<dbReference type="OrthoDB" id="1387301at2"/>
<accession>A0A4V3DE20</accession>
<dbReference type="Gene3D" id="1.25.40.390">
    <property type="match status" value="1"/>
</dbReference>
<organism evidence="1 2">
    <name type="scientific">Sphingobacterium yanglingense</name>
    <dbReference type="NCBI Taxonomy" id="1437280"/>
    <lineage>
        <taxon>Bacteria</taxon>
        <taxon>Pseudomonadati</taxon>
        <taxon>Bacteroidota</taxon>
        <taxon>Sphingobacteriia</taxon>
        <taxon>Sphingobacteriales</taxon>
        <taxon>Sphingobacteriaceae</taxon>
        <taxon>Sphingobacterium</taxon>
    </lineage>
</organism>
<dbReference type="SUPFAM" id="SSF48452">
    <property type="entry name" value="TPR-like"/>
    <property type="match status" value="1"/>
</dbReference>
<dbReference type="PROSITE" id="PS51257">
    <property type="entry name" value="PROKAR_LIPOPROTEIN"/>
    <property type="match status" value="1"/>
</dbReference>
<comment type="caution">
    <text evidence="1">The sequence shown here is derived from an EMBL/GenBank/DDBJ whole genome shotgun (WGS) entry which is preliminary data.</text>
</comment>
<dbReference type="InterPro" id="IPR011990">
    <property type="entry name" value="TPR-like_helical_dom_sf"/>
</dbReference>
<dbReference type="Proteomes" id="UP000295292">
    <property type="component" value="Unassembled WGS sequence"/>
</dbReference>
<name>A0A4V3DE20_9SPHI</name>
<sequence>MKTALKYILGGLIVGSTFLSCDVDKYNLDPNRPTIVEPQAILPNVIFQSFKNRYPWQPGLTMRHNTAISDRQAFQTYEWSTGSWDEFNILRDVQKVMTATSATEADKAIAHILRAYNFFFLTRMYGDIPYTQALAGEQAGAPVYTPAYDTQKEVLLGILSELETANSILAQTPSRVNGDILYQGDLKKWQKFANSFSLKVLLSCSNQQSDTDLAVADRFKKIVSNPAQYPVFASAEDEVKVAYSDYELIRYPMYQDFNVQNKRFLGKDLTNLMKTLQDPRLFFYGQPSQNALEQGLTAQDFNAYQGIDGSLSMPKATELASTGDYSRIHVTNYTTSPVGKPSLAFSYTEFMLLLQEAQLRGWFSGTASYYDHAITASFAHYGIQEQANSYLQLNALSTDTETALQQVYAQRYILFYHQGDFEPLFEYHRTGYPKLSFGEGQATSSMPYRMMYPLSEQNTNTDHYQQALARQGMKTDNIMHKLWIYN</sequence>
<gene>
    <name evidence="1" type="ORF">CLV99_0775</name>
</gene>
<protein>
    <submittedName>
        <fullName evidence="1">SusD-like starch-binding protein associating with outer membrane</fullName>
    </submittedName>
</protein>
<reference evidence="1 2" key="1">
    <citation type="submission" date="2019-03" db="EMBL/GenBank/DDBJ databases">
        <title>Genomic Encyclopedia of Archaeal and Bacterial Type Strains, Phase II (KMG-II): from individual species to whole genera.</title>
        <authorList>
            <person name="Goeker M."/>
        </authorList>
    </citation>
    <scope>NUCLEOTIDE SEQUENCE [LARGE SCALE GENOMIC DNA]</scope>
    <source>
        <strain evidence="1 2">DSM 28353</strain>
    </source>
</reference>
<keyword evidence="2" id="KW-1185">Reference proteome</keyword>
<dbReference type="EMBL" id="SNYV01000011">
    <property type="protein sequence ID" value="TDQ79339.1"/>
    <property type="molecule type" value="Genomic_DNA"/>
</dbReference>
<dbReference type="InterPro" id="IPR041662">
    <property type="entry name" value="SusD-like_2"/>
</dbReference>